<evidence type="ECO:0000256" key="1">
    <source>
        <dbReference type="SAM" id="MobiDB-lite"/>
    </source>
</evidence>
<dbReference type="EMBL" id="NBNE01006617">
    <property type="protein sequence ID" value="OWZ01768.1"/>
    <property type="molecule type" value="Genomic_DNA"/>
</dbReference>
<gene>
    <name evidence="2" type="ORF">PHMEG_00026786</name>
</gene>
<sequence length="96" mass="10778">MQRLYLQNNEAEAEGKTTADAAESASGSKDKSKIKLKRKRGYTREHHGMRAVARQTKQKAAEVAQQEESGEDVVNNLTEANPQNYGEAMRSRLKEK</sequence>
<reference evidence="3" key="1">
    <citation type="submission" date="2017-03" db="EMBL/GenBank/DDBJ databases">
        <title>Phytopthora megakarya and P. palmivora, two closely related causual agents of cacao black pod achieved similar genome size and gene model numbers by different mechanisms.</title>
        <authorList>
            <person name="Ali S."/>
            <person name="Shao J."/>
            <person name="Larry D.J."/>
            <person name="Kronmiller B."/>
            <person name="Shen D."/>
            <person name="Strem M.D."/>
            <person name="Melnick R.L."/>
            <person name="Guiltinan M.J."/>
            <person name="Tyler B.M."/>
            <person name="Meinhardt L.W."/>
            <person name="Bailey B.A."/>
        </authorList>
    </citation>
    <scope>NUCLEOTIDE SEQUENCE [LARGE SCALE GENOMIC DNA]</scope>
    <source>
        <strain evidence="3">zdho120</strain>
    </source>
</reference>
<proteinExistence type="predicted"/>
<evidence type="ECO:0000313" key="2">
    <source>
        <dbReference type="EMBL" id="OWZ01768.1"/>
    </source>
</evidence>
<feature type="compositionally biased region" description="Polar residues" evidence="1">
    <location>
        <begin position="75"/>
        <end position="84"/>
    </location>
</feature>
<protein>
    <submittedName>
        <fullName evidence="2">Uncharacterized protein</fullName>
    </submittedName>
</protein>
<feature type="region of interest" description="Disordered" evidence="1">
    <location>
        <begin position="1"/>
        <end position="96"/>
    </location>
</feature>
<dbReference type="AlphaFoldDB" id="A0A225VA67"/>
<feature type="compositionally biased region" description="Polar residues" evidence="1">
    <location>
        <begin position="1"/>
        <end position="10"/>
    </location>
</feature>
<evidence type="ECO:0000313" key="3">
    <source>
        <dbReference type="Proteomes" id="UP000198211"/>
    </source>
</evidence>
<name>A0A225VA67_9STRA</name>
<comment type="caution">
    <text evidence="2">The sequence shown here is derived from an EMBL/GenBank/DDBJ whole genome shotgun (WGS) entry which is preliminary data.</text>
</comment>
<organism evidence="2 3">
    <name type="scientific">Phytophthora megakarya</name>
    <dbReference type="NCBI Taxonomy" id="4795"/>
    <lineage>
        <taxon>Eukaryota</taxon>
        <taxon>Sar</taxon>
        <taxon>Stramenopiles</taxon>
        <taxon>Oomycota</taxon>
        <taxon>Peronosporomycetes</taxon>
        <taxon>Peronosporales</taxon>
        <taxon>Peronosporaceae</taxon>
        <taxon>Phytophthora</taxon>
    </lineage>
</organism>
<keyword evidence="3" id="KW-1185">Reference proteome</keyword>
<dbReference type="Proteomes" id="UP000198211">
    <property type="component" value="Unassembled WGS sequence"/>
</dbReference>
<accession>A0A225VA67</accession>